<feature type="domain" description="Gfo/Idh/MocA-like oxidoreductase N-terminal" evidence="1">
    <location>
        <begin position="2"/>
        <end position="115"/>
    </location>
</feature>
<dbReference type="EMBL" id="CP014691">
    <property type="protein sequence ID" value="AQS88620.1"/>
    <property type="molecule type" value="Genomic_DNA"/>
</dbReference>
<dbReference type="SUPFAM" id="SSF51735">
    <property type="entry name" value="NAD(P)-binding Rossmann-fold domains"/>
    <property type="match status" value="1"/>
</dbReference>
<name>A0A1U9KSI2_9PROT</name>
<keyword evidence="3" id="KW-1185">Reference proteome</keyword>
<dbReference type="Gene3D" id="3.40.50.720">
    <property type="entry name" value="NAD(P)-binding Rossmann-like Domain"/>
    <property type="match status" value="1"/>
</dbReference>
<organism evidence="2 3">
    <name type="scientific">Neoasaia chiangmaiensis</name>
    <dbReference type="NCBI Taxonomy" id="320497"/>
    <lineage>
        <taxon>Bacteria</taxon>
        <taxon>Pseudomonadati</taxon>
        <taxon>Pseudomonadota</taxon>
        <taxon>Alphaproteobacteria</taxon>
        <taxon>Acetobacterales</taxon>
        <taxon>Acetobacteraceae</taxon>
        <taxon>Neoasaia</taxon>
    </lineage>
</organism>
<proteinExistence type="predicted"/>
<dbReference type="STRING" id="320497.A0U93_12530"/>
<dbReference type="InterPro" id="IPR036291">
    <property type="entry name" value="NAD(P)-bd_dom_sf"/>
</dbReference>
<sequence>MIRTAIVGMGQIARTHHVPAILQNPDFALVAVVDPGAGTVQDTGVRSFPTFGAMLESGIGVDAVAICTPPRVRYAIARTALQHGLHVLLEKPPAQTVGEAIDLAAFAAMRNRTVFGAWHAYFSAGIPVARELIERRGIRDIQIVWRENSEKWHPGTAWFWEAGGYGAFDAGINGISLLQAILAQRIMFRDAELFVRPRQFAPVRANVRLGLSGTDVVATGMFDCGYQGQDETWAISCLLGDDTVLAITDGGACVHHDGHCMVSPPSGQASTLDTEYPAIYRRFASLVADGVSDLDTTPLQIVTDILAFGKRIAQDEPEAGILQAGHHGSPGPDGS</sequence>
<protein>
    <recommendedName>
        <fullName evidence="1">Gfo/Idh/MocA-like oxidoreductase N-terminal domain-containing protein</fullName>
    </recommendedName>
</protein>
<evidence type="ECO:0000313" key="3">
    <source>
        <dbReference type="Proteomes" id="UP000188604"/>
    </source>
</evidence>
<reference evidence="2 3" key="1">
    <citation type="submission" date="2016-03" db="EMBL/GenBank/DDBJ databases">
        <title>Acetic acid bacteria sequencing.</title>
        <authorList>
            <person name="Brandt J."/>
            <person name="Jakob F."/>
            <person name="Vogel R.F."/>
        </authorList>
    </citation>
    <scope>NUCLEOTIDE SEQUENCE [LARGE SCALE GENOMIC DNA]</scope>
    <source>
        <strain evidence="2 3">NBRC 101099</strain>
    </source>
</reference>
<dbReference type="GO" id="GO:0000166">
    <property type="term" value="F:nucleotide binding"/>
    <property type="evidence" value="ECO:0007669"/>
    <property type="project" value="InterPro"/>
</dbReference>
<evidence type="ECO:0000313" key="2">
    <source>
        <dbReference type="EMBL" id="AQS88620.1"/>
    </source>
</evidence>
<dbReference type="PANTHER" id="PTHR43377">
    <property type="entry name" value="BILIVERDIN REDUCTASE A"/>
    <property type="match status" value="1"/>
</dbReference>
<dbReference type="InterPro" id="IPR051450">
    <property type="entry name" value="Gfo/Idh/MocA_Oxidoreductases"/>
</dbReference>
<dbReference type="PANTHER" id="PTHR43377:SF1">
    <property type="entry name" value="BILIVERDIN REDUCTASE A"/>
    <property type="match status" value="1"/>
</dbReference>
<gene>
    <name evidence="2" type="ORF">A0U93_12530</name>
</gene>
<accession>A0A1U9KSI2</accession>
<evidence type="ECO:0000259" key="1">
    <source>
        <dbReference type="Pfam" id="PF01408"/>
    </source>
</evidence>
<dbReference type="Gene3D" id="3.30.360.10">
    <property type="entry name" value="Dihydrodipicolinate Reductase, domain 2"/>
    <property type="match status" value="1"/>
</dbReference>
<dbReference type="KEGG" id="nch:A0U93_12530"/>
<dbReference type="Pfam" id="PF01408">
    <property type="entry name" value="GFO_IDH_MocA"/>
    <property type="match status" value="1"/>
</dbReference>
<dbReference type="AlphaFoldDB" id="A0A1U9KSI2"/>
<dbReference type="InterPro" id="IPR000683">
    <property type="entry name" value="Gfo/Idh/MocA-like_OxRdtase_N"/>
</dbReference>
<dbReference type="Proteomes" id="UP000188604">
    <property type="component" value="Chromosome"/>
</dbReference>